<gene>
    <name evidence="11" type="ORF">CfE428DRAFT_4405</name>
</gene>
<dbReference type="AlphaFoldDB" id="B4D666"/>
<dbReference type="GO" id="GO:0005886">
    <property type="term" value="C:plasma membrane"/>
    <property type="evidence" value="ECO:0007669"/>
    <property type="project" value="UniProtKB-SubCell"/>
</dbReference>
<evidence type="ECO:0000256" key="1">
    <source>
        <dbReference type="ARBA" id="ARBA00004651"/>
    </source>
</evidence>
<feature type="transmembrane region" description="Helical" evidence="9">
    <location>
        <begin position="404"/>
        <end position="422"/>
    </location>
</feature>
<evidence type="ECO:0000256" key="2">
    <source>
        <dbReference type="ARBA" id="ARBA00009854"/>
    </source>
</evidence>
<dbReference type="Proteomes" id="UP000005824">
    <property type="component" value="Unassembled WGS sequence"/>
</dbReference>
<keyword evidence="3" id="KW-0813">Transport</keyword>
<evidence type="ECO:0000313" key="11">
    <source>
        <dbReference type="EMBL" id="EDY17975.1"/>
    </source>
</evidence>
<dbReference type="STRING" id="497964.CfE428DRAFT_4405"/>
<evidence type="ECO:0000313" key="12">
    <source>
        <dbReference type="Proteomes" id="UP000005824"/>
    </source>
</evidence>
<evidence type="ECO:0000256" key="9">
    <source>
        <dbReference type="SAM" id="Phobius"/>
    </source>
</evidence>
<dbReference type="PANTHER" id="PTHR30445:SF3">
    <property type="entry name" value="TRANSPORT PROTEIN YIDE-RELATED"/>
    <property type="match status" value="1"/>
</dbReference>
<feature type="domain" description="RCK C-terminal" evidence="10">
    <location>
        <begin position="285"/>
        <end position="367"/>
    </location>
</feature>
<dbReference type="InParanoid" id="B4D666"/>
<reference evidence="11 12" key="1">
    <citation type="journal article" date="2011" name="J. Bacteriol.">
        <title>Genome sequence of Chthoniobacter flavus Ellin428, an aerobic heterotrophic soil bacterium.</title>
        <authorList>
            <person name="Kant R."/>
            <person name="van Passel M.W."/>
            <person name="Palva A."/>
            <person name="Lucas S."/>
            <person name="Lapidus A."/>
            <person name="Glavina Del Rio T."/>
            <person name="Dalin E."/>
            <person name="Tice H."/>
            <person name="Bruce D."/>
            <person name="Goodwin L."/>
            <person name="Pitluck S."/>
            <person name="Larimer F.W."/>
            <person name="Land M.L."/>
            <person name="Hauser L."/>
            <person name="Sangwan P."/>
            <person name="de Vos W.M."/>
            <person name="Janssen P.H."/>
            <person name="Smidt H."/>
        </authorList>
    </citation>
    <scope>NUCLEOTIDE SEQUENCE [LARGE SCALE GENOMIC DNA]</scope>
    <source>
        <strain evidence="11 12">Ellin428</strain>
    </source>
</reference>
<keyword evidence="7 9" id="KW-1133">Transmembrane helix</keyword>
<comment type="subcellular location">
    <subcellularLocation>
        <location evidence="1">Cell membrane</location>
        <topology evidence="1">Multi-pass membrane protein</topology>
    </subcellularLocation>
</comment>
<feature type="transmembrane region" description="Helical" evidence="9">
    <location>
        <begin position="12"/>
        <end position="30"/>
    </location>
</feature>
<feature type="domain" description="RCK C-terminal" evidence="10">
    <location>
        <begin position="194"/>
        <end position="282"/>
    </location>
</feature>
<dbReference type="PANTHER" id="PTHR30445">
    <property type="entry name" value="K(+)_H(+) ANTIPORTER SUBUNIT KHTT"/>
    <property type="match status" value="1"/>
</dbReference>
<dbReference type="EMBL" id="ABVL01000015">
    <property type="protein sequence ID" value="EDY17975.1"/>
    <property type="molecule type" value="Genomic_DNA"/>
</dbReference>
<dbReference type="InterPro" id="IPR050144">
    <property type="entry name" value="AAE_transporter"/>
</dbReference>
<keyword evidence="4" id="KW-1003">Cell membrane</keyword>
<evidence type="ECO:0000256" key="7">
    <source>
        <dbReference type="ARBA" id="ARBA00022989"/>
    </source>
</evidence>
<dbReference type="RefSeq" id="WP_006981728.1">
    <property type="nucleotide sequence ID" value="NZ_ABVL01000015.1"/>
</dbReference>
<feature type="transmembrane region" description="Helical" evidence="9">
    <location>
        <begin position="377"/>
        <end position="398"/>
    </location>
</feature>
<comment type="caution">
    <text evidence="11">The sequence shown here is derived from an EMBL/GenBank/DDBJ whole genome shotgun (WGS) entry which is preliminary data.</text>
</comment>
<keyword evidence="5" id="KW-0630">Potassium</keyword>
<dbReference type="Pfam" id="PF02080">
    <property type="entry name" value="TrkA_C"/>
    <property type="match status" value="2"/>
</dbReference>
<evidence type="ECO:0000259" key="10">
    <source>
        <dbReference type="PROSITE" id="PS51202"/>
    </source>
</evidence>
<feature type="transmembrane region" description="Helical" evidence="9">
    <location>
        <begin position="70"/>
        <end position="91"/>
    </location>
</feature>
<sequence>MNWLSDLHQTQPIAYAIGVLASVCVLGMALGSLKFRGIGLGTSGVLFAGILVGHFGEDVDHHTLDFVKEFGLILFVFTIGLQLGPGFFAALREQGVKMNVLAAAIVILGAAGAPLIGWLAHFDSAAVLGIFSGASTNTPSLGAGTQALSSMPDIDPDRLTLPALAYAVTYPTAIVGIIGTLLILKHLFRIDPRREAESFALAHRSTAQPLERRTVVVTNPNLNGVRLDAIPGRIESGVTIARVRHDGETCAATDATVIHRGDRLAVVGTAAGLEQIERVIGPRTEEDLVLSESDITFRRIAVTAHEVLGKTVGELNLDDRFGVAVTRVTRADIEMSAVPGLRLKFGDQVQIVGTEANLDKAAEALGNSLKDLKETHFIPLFIGIALGIALGTLPIPFFGMPQPIKLGLAGGPLIVALILGRVGHIRRQVWHMPGEYQSHLP</sequence>
<dbReference type="Gene3D" id="3.30.70.1450">
    <property type="entry name" value="Regulator of K+ conductance, C-terminal domain"/>
    <property type="match status" value="2"/>
</dbReference>
<dbReference type="SUPFAM" id="SSF116726">
    <property type="entry name" value="TrkA C-terminal domain-like"/>
    <property type="match status" value="2"/>
</dbReference>
<evidence type="ECO:0000256" key="6">
    <source>
        <dbReference type="ARBA" id="ARBA00022692"/>
    </source>
</evidence>
<dbReference type="InterPro" id="IPR038770">
    <property type="entry name" value="Na+/solute_symporter_sf"/>
</dbReference>
<dbReference type="GO" id="GO:0008324">
    <property type="term" value="F:monoatomic cation transmembrane transporter activity"/>
    <property type="evidence" value="ECO:0007669"/>
    <property type="project" value="InterPro"/>
</dbReference>
<dbReference type="PROSITE" id="PS51202">
    <property type="entry name" value="RCK_C"/>
    <property type="match status" value="2"/>
</dbReference>
<keyword evidence="8 9" id="KW-0472">Membrane</keyword>
<feature type="transmembrane region" description="Helical" evidence="9">
    <location>
        <begin position="37"/>
        <end position="55"/>
    </location>
</feature>
<dbReference type="InterPro" id="IPR036721">
    <property type="entry name" value="RCK_C_sf"/>
</dbReference>
<protein>
    <submittedName>
        <fullName evidence="11">YidE/YbjL duplication</fullName>
    </submittedName>
</protein>
<name>B4D666_9BACT</name>
<evidence type="ECO:0000256" key="8">
    <source>
        <dbReference type="ARBA" id="ARBA00023136"/>
    </source>
</evidence>
<dbReference type="InterPro" id="IPR006512">
    <property type="entry name" value="YidE_YbjL"/>
</dbReference>
<keyword evidence="5" id="KW-0406">Ion transport</keyword>
<organism evidence="11 12">
    <name type="scientific">Chthoniobacter flavus Ellin428</name>
    <dbReference type="NCBI Taxonomy" id="497964"/>
    <lineage>
        <taxon>Bacteria</taxon>
        <taxon>Pseudomonadati</taxon>
        <taxon>Verrucomicrobiota</taxon>
        <taxon>Spartobacteria</taxon>
        <taxon>Chthoniobacterales</taxon>
        <taxon>Chthoniobacteraceae</taxon>
        <taxon>Chthoniobacter</taxon>
    </lineage>
</organism>
<dbReference type="InterPro" id="IPR006037">
    <property type="entry name" value="RCK_C"/>
</dbReference>
<feature type="transmembrane region" description="Helical" evidence="9">
    <location>
        <begin position="98"/>
        <end position="120"/>
    </location>
</feature>
<dbReference type="Gene3D" id="1.20.1530.20">
    <property type="match status" value="1"/>
</dbReference>
<feature type="transmembrane region" description="Helical" evidence="9">
    <location>
        <begin position="163"/>
        <end position="184"/>
    </location>
</feature>
<evidence type="ECO:0000256" key="4">
    <source>
        <dbReference type="ARBA" id="ARBA00022475"/>
    </source>
</evidence>
<comment type="similarity">
    <text evidence="2">Belongs to the AAE transporter (TC 2.A.81) family.</text>
</comment>
<dbReference type="Pfam" id="PF06826">
    <property type="entry name" value="Asp-Al_Ex"/>
    <property type="match status" value="2"/>
</dbReference>
<dbReference type="NCBIfam" id="TIGR01625">
    <property type="entry name" value="YidE_YbjL_dupl"/>
    <property type="match status" value="1"/>
</dbReference>
<accession>B4D666</accession>
<dbReference type="GO" id="GO:0006813">
    <property type="term" value="P:potassium ion transport"/>
    <property type="evidence" value="ECO:0007669"/>
    <property type="project" value="UniProtKB-KW"/>
</dbReference>
<evidence type="ECO:0000256" key="5">
    <source>
        <dbReference type="ARBA" id="ARBA00022538"/>
    </source>
</evidence>
<evidence type="ECO:0000256" key="3">
    <source>
        <dbReference type="ARBA" id="ARBA00022448"/>
    </source>
</evidence>
<keyword evidence="12" id="KW-1185">Reference proteome</keyword>
<keyword evidence="6 9" id="KW-0812">Transmembrane</keyword>
<keyword evidence="5" id="KW-0633">Potassium transport</keyword>
<proteinExistence type="inferred from homology"/>
<dbReference type="eggNOG" id="COG2985">
    <property type="taxonomic scope" value="Bacteria"/>
</dbReference>
<dbReference type="FunCoup" id="B4D666">
    <property type="interactions" value="34"/>
</dbReference>